<name>A0A8J2KAA5_9HEXA</name>
<reference evidence="1" key="1">
    <citation type="submission" date="2021-06" db="EMBL/GenBank/DDBJ databases">
        <authorList>
            <person name="Hodson N. C."/>
            <person name="Mongue J. A."/>
            <person name="Jaron S. K."/>
        </authorList>
    </citation>
    <scope>NUCLEOTIDE SEQUENCE</scope>
</reference>
<sequence>LSENKVCGVLDKLEKCLLE</sequence>
<dbReference type="AlphaFoldDB" id="A0A8J2KAA5"/>
<evidence type="ECO:0000313" key="2">
    <source>
        <dbReference type="Proteomes" id="UP000708208"/>
    </source>
</evidence>
<organism evidence="1 2">
    <name type="scientific">Allacma fusca</name>
    <dbReference type="NCBI Taxonomy" id="39272"/>
    <lineage>
        <taxon>Eukaryota</taxon>
        <taxon>Metazoa</taxon>
        <taxon>Ecdysozoa</taxon>
        <taxon>Arthropoda</taxon>
        <taxon>Hexapoda</taxon>
        <taxon>Collembola</taxon>
        <taxon>Symphypleona</taxon>
        <taxon>Sminthuridae</taxon>
        <taxon>Allacma</taxon>
    </lineage>
</organism>
<evidence type="ECO:0000313" key="1">
    <source>
        <dbReference type="EMBL" id="CAG7734834.1"/>
    </source>
</evidence>
<accession>A0A8J2KAA5</accession>
<feature type="non-terminal residue" evidence="1">
    <location>
        <position position="19"/>
    </location>
</feature>
<protein>
    <submittedName>
        <fullName evidence="1">Uncharacterized protein</fullName>
    </submittedName>
</protein>
<dbReference type="EMBL" id="CAJVCH010277343">
    <property type="protein sequence ID" value="CAG7734834.1"/>
    <property type="molecule type" value="Genomic_DNA"/>
</dbReference>
<gene>
    <name evidence="1" type="ORF">AFUS01_LOCUS23200</name>
</gene>
<keyword evidence="2" id="KW-1185">Reference proteome</keyword>
<feature type="non-terminal residue" evidence="1">
    <location>
        <position position="1"/>
    </location>
</feature>
<proteinExistence type="predicted"/>
<comment type="caution">
    <text evidence="1">The sequence shown here is derived from an EMBL/GenBank/DDBJ whole genome shotgun (WGS) entry which is preliminary data.</text>
</comment>
<dbReference type="Proteomes" id="UP000708208">
    <property type="component" value="Unassembled WGS sequence"/>
</dbReference>